<keyword evidence="1" id="KW-0489">Methyltransferase</keyword>
<reference evidence="1 2" key="1">
    <citation type="submission" date="2012-10" db="EMBL/GenBank/DDBJ databases">
        <title>Draft Genome Sequence of Paenibacillus popilliae ATCC 14706T.</title>
        <authorList>
            <person name="Iiyama K."/>
            <person name="Mori K."/>
            <person name="Mon H."/>
            <person name="Chieda Y."/>
            <person name="Lee J.M."/>
            <person name="Kusakabe T."/>
            <person name="Tashiro K."/>
            <person name="Asano S."/>
            <person name="Yasunaga-Aoki C."/>
            <person name="Shimizu S."/>
        </authorList>
    </citation>
    <scope>NUCLEOTIDE SEQUENCE [LARGE SCALE GENOMIC DNA]</scope>
    <source>
        <strain evidence="1 2">ATCC 14706</strain>
    </source>
</reference>
<evidence type="ECO:0000313" key="2">
    <source>
        <dbReference type="Proteomes" id="UP000029453"/>
    </source>
</evidence>
<dbReference type="GO" id="GO:0032259">
    <property type="term" value="P:methylation"/>
    <property type="evidence" value="ECO:0007669"/>
    <property type="project" value="UniProtKB-KW"/>
</dbReference>
<keyword evidence="2" id="KW-1185">Reference proteome</keyword>
<accession>M9LN03</accession>
<dbReference type="EMBL" id="BALG01000042">
    <property type="protein sequence ID" value="GAC41631.1"/>
    <property type="molecule type" value="Genomic_DNA"/>
</dbReference>
<evidence type="ECO:0000313" key="1">
    <source>
        <dbReference type="EMBL" id="GAC41631.1"/>
    </source>
</evidence>
<keyword evidence="1" id="KW-0808">Transferase</keyword>
<dbReference type="Proteomes" id="UP000029453">
    <property type="component" value="Unassembled WGS sequence"/>
</dbReference>
<sequence>MEEERDSVPRHYFFEKMNEAVNVLVECVDAFGPDDLLPYAEKVMNERVNKLLDMYLLAKMLEDEEWMSELQQRLKQISGFSFYPDRVKIR</sequence>
<gene>
    <name evidence="1" type="ORF">PPOP_0982</name>
</gene>
<comment type="caution">
    <text evidence="1">The sequence shown here is derived from an EMBL/GenBank/DDBJ whole genome shotgun (WGS) entry which is preliminary data.</text>
</comment>
<name>M9LN03_PAEPP</name>
<organism evidence="1 2">
    <name type="scientific">Paenibacillus popilliae ATCC 14706</name>
    <dbReference type="NCBI Taxonomy" id="1212764"/>
    <lineage>
        <taxon>Bacteria</taxon>
        <taxon>Bacillati</taxon>
        <taxon>Bacillota</taxon>
        <taxon>Bacilli</taxon>
        <taxon>Bacillales</taxon>
        <taxon>Paenibacillaceae</taxon>
        <taxon>Paenibacillus</taxon>
    </lineage>
</organism>
<dbReference type="GO" id="GO:0008168">
    <property type="term" value="F:methyltransferase activity"/>
    <property type="evidence" value="ECO:0007669"/>
    <property type="project" value="UniProtKB-KW"/>
</dbReference>
<protein>
    <submittedName>
        <fullName evidence="1">Methyltransferase</fullName>
    </submittedName>
</protein>
<proteinExistence type="predicted"/>
<dbReference type="AlphaFoldDB" id="M9LN03"/>